<feature type="region of interest" description="Disordered" evidence="7">
    <location>
        <begin position="156"/>
        <end position="265"/>
    </location>
</feature>
<dbReference type="SMART" id="SM00355">
    <property type="entry name" value="ZnF_C2H2"/>
    <property type="match status" value="6"/>
</dbReference>
<feature type="compositionally biased region" description="Basic residues" evidence="7">
    <location>
        <begin position="214"/>
        <end position="225"/>
    </location>
</feature>
<evidence type="ECO:0000259" key="9">
    <source>
        <dbReference type="PROSITE" id="PS51915"/>
    </source>
</evidence>
<dbReference type="AlphaFoldDB" id="A0A6P8JJ57"/>
<dbReference type="GO" id="GO:0005634">
    <property type="term" value="C:nucleus"/>
    <property type="evidence" value="ECO:0007669"/>
    <property type="project" value="InterPro"/>
</dbReference>
<evidence type="ECO:0000256" key="2">
    <source>
        <dbReference type="ARBA" id="ARBA00022737"/>
    </source>
</evidence>
<feature type="compositionally biased region" description="Polar residues" evidence="7">
    <location>
        <begin position="256"/>
        <end position="265"/>
    </location>
</feature>
<dbReference type="PROSITE" id="PS00028">
    <property type="entry name" value="ZINC_FINGER_C2H2_1"/>
    <property type="match status" value="6"/>
</dbReference>
<dbReference type="Gene3D" id="3.40.1800.20">
    <property type="match status" value="1"/>
</dbReference>
<dbReference type="Proteomes" id="UP000515162">
    <property type="component" value="Chromosome 2L"/>
</dbReference>
<feature type="compositionally biased region" description="Basic and acidic residues" evidence="7">
    <location>
        <begin position="237"/>
        <end position="254"/>
    </location>
</feature>
<reference evidence="11" key="1">
    <citation type="submission" date="2025-08" db="UniProtKB">
        <authorList>
            <consortium name="RefSeq"/>
        </authorList>
    </citation>
    <scope>IDENTIFICATION</scope>
    <source>
        <strain evidence="11">Mau12</strain>
        <tissue evidence="11">Whole Body</tissue>
    </source>
</reference>
<feature type="domain" description="C2H2-type" evidence="8">
    <location>
        <begin position="355"/>
        <end position="382"/>
    </location>
</feature>
<dbReference type="Pfam" id="PF07776">
    <property type="entry name" value="zf-AD"/>
    <property type="match status" value="1"/>
</dbReference>
<keyword evidence="3 5" id="KW-0863">Zinc-finger</keyword>
<feature type="compositionally biased region" description="Acidic residues" evidence="7">
    <location>
        <begin position="195"/>
        <end position="209"/>
    </location>
</feature>
<evidence type="ECO:0000313" key="10">
    <source>
        <dbReference type="Proteomes" id="UP000515162"/>
    </source>
</evidence>
<feature type="domain" description="C2H2-type" evidence="8">
    <location>
        <begin position="300"/>
        <end position="327"/>
    </location>
</feature>
<accession>A0A6P8JJ57</accession>
<proteinExistence type="predicted"/>
<evidence type="ECO:0000256" key="6">
    <source>
        <dbReference type="PROSITE-ProRule" id="PRU01263"/>
    </source>
</evidence>
<gene>
    <name evidence="11" type="primary">LOC117138374</name>
</gene>
<feature type="domain" description="ZAD" evidence="9">
    <location>
        <begin position="10"/>
        <end position="82"/>
    </location>
</feature>
<dbReference type="RefSeq" id="XP_033156337.1">
    <property type="nucleotide sequence ID" value="XM_033300446.1"/>
</dbReference>
<evidence type="ECO:0000256" key="4">
    <source>
        <dbReference type="ARBA" id="ARBA00022833"/>
    </source>
</evidence>
<dbReference type="PANTHER" id="PTHR24379:SF117">
    <property type="entry name" value="ZINC FINGER PROTEIN WECKLE"/>
    <property type="match status" value="1"/>
</dbReference>
<feature type="domain" description="C2H2-type" evidence="8">
    <location>
        <begin position="411"/>
        <end position="434"/>
    </location>
</feature>
<sequence>MGVPTSDWIYWCRLCARDDVVYKVRERDNDLVRIISKCFDVEMTLEEPELGSMLCEECYSVIGQLVTFSDSVSKVQAIFELLRHSEPQDSQDLDALRLEYGLPPACKQELEFLDMDDTEDKCSLVEELTTSDHSTSPSPDFEAQTVRTRANLKQCNADPKVIASPTASIPEVETKRSRRQQYAAKRNSEVYIATESDDEEPIQDEDDAESPPPLKRKRGRPKGSGKQKNVDDSDNVTSREPDSNAKSKPDDKASELSMSPHGSQSSNFVDYPCKSCNETFMSFMALRRHRHDMHGGPKKYVCDHCGKGLKTFTSLVEHQLVHTEEKPCVCPVCNAGFKNKARLRVHSQTHGEPKFECNVCGKKLQTRAILNKHKYVHTDERRFKCEVCGSGCKNSTALKIHLLGHTGLRPYVCKYCGKAFASNTNCRSHKWKKHPELASKEDETESSRVPVPTLEELRAITREMAKAKQDV</sequence>
<feature type="binding site" evidence="6">
    <location>
        <position position="12"/>
    </location>
    <ligand>
        <name>Zn(2+)</name>
        <dbReference type="ChEBI" id="CHEBI:29105"/>
    </ligand>
</feature>
<keyword evidence="1 6" id="KW-0479">Metal-binding</keyword>
<keyword evidence="2" id="KW-0677">Repeat</keyword>
<dbReference type="InterPro" id="IPR036236">
    <property type="entry name" value="Znf_C2H2_sf"/>
</dbReference>
<dbReference type="InterPro" id="IPR013087">
    <property type="entry name" value="Znf_C2H2_type"/>
</dbReference>
<dbReference type="FunFam" id="3.30.160.60:FF:002290">
    <property type="entry name" value="Weckle, isoform B"/>
    <property type="match status" value="1"/>
</dbReference>
<feature type="domain" description="C2H2-type" evidence="8">
    <location>
        <begin position="383"/>
        <end position="410"/>
    </location>
</feature>
<evidence type="ECO:0000256" key="7">
    <source>
        <dbReference type="SAM" id="MobiDB-lite"/>
    </source>
</evidence>
<dbReference type="GO" id="GO:0008270">
    <property type="term" value="F:zinc ion binding"/>
    <property type="evidence" value="ECO:0007669"/>
    <property type="project" value="UniProtKB-UniRule"/>
</dbReference>
<evidence type="ECO:0000256" key="3">
    <source>
        <dbReference type="ARBA" id="ARBA00022771"/>
    </source>
</evidence>
<evidence type="ECO:0000256" key="5">
    <source>
        <dbReference type="PROSITE-ProRule" id="PRU00042"/>
    </source>
</evidence>
<dbReference type="Pfam" id="PF00096">
    <property type="entry name" value="zf-C2H2"/>
    <property type="match status" value="1"/>
</dbReference>
<evidence type="ECO:0000313" key="11">
    <source>
        <dbReference type="RefSeq" id="XP_033156337.1"/>
    </source>
</evidence>
<evidence type="ECO:0000259" key="8">
    <source>
        <dbReference type="PROSITE" id="PS50157"/>
    </source>
</evidence>
<keyword evidence="4 6" id="KW-0862">Zinc</keyword>
<evidence type="ECO:0000256" key="1">
    <source>
        <dbReference type="ARBA" id="ARBA00022723"/>
    </source>
</evidence>
<dbReference type="GO" id="GO:0030674">
    <property type="term" value="F:protein-macromolecule adaptor activity"/>
    <property type="evidence" value="ECO:0007669"/>
    <property type="project" value="UniProtKB-ARBA"/>
</dbReference>
<dbReference type="PANTHER" id="PTHR24379">
    <property type="entry name" value="KRAB AND ZINC FINGER DOMAIN-CONTAINING"/>
    <property type="match status" value="1"/>
</dbReference>
<dbReference type="PROSITE" id="PS51915">
    <property type="entry name" value="ZAD"/>
    <property type="match status" value="1"/>
</dbReference>
<feature type="domain" description="C2H2-type" evidence="8">
    <location>
        <begin position="271"/>
        <end position="299"/>
    </location>
</feature>
<dbReference type="GeneID" id="117138374"/>
<feature type="domain" description="C2H2-type" evidence="8">
    <location>
        <begin position="328"/>
        <end position="355"/>
    </location>
</feature>
<feature type="binding site" evidence="6">
    <location>
        <position position="15"/>
    </location>
    <ligand>
        <name>Zn(2+)</name>
        <dbReference type="ChEBI" id="CHEBI:29105"/>
    </ligand>
</feature>
<name>A0A6P8JJ57_DROMA</name>
<feature type="binding site" evidence="6">
    <location>
        <position position="58"/>
    </location>
    <ligand>
        <name>Zn(2+)</name>
        <dbReference type="ChEBI" id="CHEBI:29105"/>
    </ligand>
</feature>
<dbReference type="Pfam" id="PF13912">
    <property type="entry name" value="zf-C2H2_6"/>
    <property type="match status" value="3"/>
</dbReference>
<dbReference type="PROSITE" id="PS50157">
    <property type="entry name" value="ZINC_FINGER_C2H2_2"/>
    <property type="match status" value="6"/>
</dbReference>
<dbReference type="InterPro" id="IPR012934">
    <property type="entry name" value="Znf_AD"/>
</dbReference>
<feature type="binding site" evidence="6">
    <location>
        <position position="55"/>
    </location>
    <ligand>
        <name>Zn(2+)</name>
        <dbReference type="ChEBI" id="CHEBI:29105"/>
    </ligand>
</feature>
<dbReference type="SUPFAM" id="SSF57667">
    <property type="entry name" value="beta-beta-alpha zinc fingers"/>
    <property type="match status" value="2"/>
</dbReference>
<dbReference type="Gene3D" id="3.30.160.60">
    <property type="entry name" value="Classic Zinc Finger"/>
    <property type="match status" value="5"/>
</dbReference>
<organism evidence="10 11">
    <name type="scientific">Drosophila mauritiana</name>
    <name type="common">Fruit fly</name>
    <dbReference type="NCBI Taxonomy" id="7226"/>
    <lineage>
        <taxon>Eukaryota</taxon>
        <taxon>Metazoa</taxon>
        <taxon>Ecdysozoa</taxon>
        <taxon>Arthropoda</taxon>
        <taxon>Hexapoda</taxon>
        <taxon>Insecta</taxon>
        <taxon>Pterygota</taxon>
        <taxon>Neoptera</taxon>
        <taxon>Endopterygota</taxon>
        <taxon>Diptera</taxon>
        <taxon>Brachycera</taxon>
        <taxon>Muscomorpha</taxon>
        <taxon>Ephydroidea</taxon>
        <taxon>Drosophilidae</taxon>
        <taxon>Drosophila</taxon>
        <taxon>Sophophora</taxon>
    </lineage>
</organism>
<dbReference type="FunFam" id="3.30.160.60:FF:000688">
    <property type="entry name" value="zinc finger protein 197 isoform X1"/>
    <property type="match status" value="1"/>
</dbReference>
<protein>
    <submittedName>
        <fullName evidence="11">Zinc finger protein weckle</fullName>
    </submittedName>
</protein>
<keyword evidence="10" id="KW-1185">Reference proteome</keyword>
<dbReference type="SMART" id="SM00868">
    <property type="entry name" value="zf-AD"/>
    <property type="match status" value="1"/>
</dbReference>
<dbReference type="SUPFAM" id="SSF57716">
    <property type="entry name" value="Glucocorticoid receptor-like (DNA-binding domain)"/>
    <property type="match status" value="1"/>
</dbReference>